<gene>
    <name evidence="8" type="ORF">H9647_07640</name>
</gene>
<dbReference type="InterPro" id="IPR005238">
    <property type="entry name" value="ComB-like"/>
</dbReference>
<dbReference type="InterPro" id="IPR036702">
    <property type="entry name" value="ComB-like_sf"/>
</dbReference>
<dbReference type="EMBL" id="JACSQL010000002">
    <property type="protein sequence ID" value="MBD7967931.1"/>
    <property type="molecule type" value="Genomic_DNA"/>
</dbReference>
<dbReference type="PANTHER" id="PTHR37311:SF1">
    <property type="entry name" value="2-PHOSPHOSULFOLACTATE PHOSPHATASE-RELATED"/>
    <property type="match status" value="1"/>
</dbReference>
<sequence>MRIDVVASASEIRTEDVIHRSAVVIDVFRTTSTIVTALAQGAICITPVETVPQAKQLGLEGMFLGGERFCKKIAGFDAGNSPLEYTKELVEGRKGIMTTTSGTRALIKAGKASYIFTAAFLNAKACAEVLTEVDLDIAILCAGQQDRLTMEDALCAGMLIQYIKQSAVQPVRLNDLGLVVHQAYLGCESDLRDKLKESSEAKRLTKQGHEKDVDYCLTKNAFTIVPFMEDHLLIPWKSQEQKLV</sequence>
<reference evidence="8 9" key="1">
    <citation type="submission" date="2020-08" db="EMBL/GenBank/DDBJ databases">
        <title>A Genomic Blueprint of the Chicken Gut Microbiome.</title>
        <authorList>
            <person name="Gilroy R."/>
            <person name="Ravi A."/>
            <person name="Getino M."/>
            <person name="Pursley I."/>
            <person name="Horton D.L."/>
            <person name="Alikhan N.-F."/>
            <person name="Baker D."/>
            <person name="Gharbi K."/>
            <person name="Hall N."/>
            <person name="Watson M."/>
            <person name="Adriaenssens E.M."/>
            <person name="Foster-Nyarko E."/>
            <person name="Jarju S."/>
            <person name="Secka A."/>
            <person name="Antonio M."/>
            <person name="Oren A."/>
            <person name="Chaudhuri R."/>
            <person name="La Ragione R.M."/>
            <person name="Hildebrand F."/>
            <person name="Pallen M.J."/>
        </authorList>
    </citation>
    <scope>NUCLEOTIDE SEQUENCE [LARGE SCALE GENOMIC DNA]</scope>
    <source>
        <strain evidence="8 9">Sa2BVA9</strain>
    </source>
</reference>
<comment type="caution">
    <text evidence="8">The sequence shown here is derived from an EMBL/GenBank/DDBJ whole genome shotgun (WGS) entry which is preliminary data.</text>
</comment>
<evidence type="ECO:0000256" key="7">
    <source>
        <dbReference type="ARBA" id="ARBA00033711"/>
    </source>
</evidence>
<organism evidence="8 9">
    <name type="scientific">Paenibacillus gallinarum</name>
    <dbReference type="NCBI Taxonomy" id="2762232"/>
    <lineage>
        <taxon>Bacteria</taxon>
        <taxon>Bacillati</taxon>
        <taxon>Bacillota</taxon>
        <taxon>Bacilli</taxon>
        <taxon>Bacillales</taxon>
        <taxon>Paenibacillaceae</taxon>
        <taxon>Paenibacillus</taxon>
    </lineage>
</organism>
<comment type="cofactor">
    <cofactor evidence="1">
        <name>Mg(2+)</name>
        <dbReference type="ChEBI" id="CHEBI:18420"/>
    </cofactor>
</comment>
<dbReference type="Pfam" id="PF04029">
    <property type="entry name" value="2-ph_phosp"/>
    <property type="match status" value="1"/>
</dbReference>
<dbReference type="Proteomes" id="UP000608071">
    <property type="component" value="Unassembled WGS sequence"/>
</dbReference>
<evidence type="ECO:0000256" key="4">
    <source>
        <dbReference type="ARBA" id="ARBA00021948"/>
    </source>
</evidence>
<evidence type="ECO:0000313" key="8">
    <source>
        <dbReference type="EMBL" id="MBD7967931.1"/>
    </source>
</evidence>
<evidence type="ECO:0000256" key="5">
    <source>
        <dbReference type="ARBA" id="ARBA00022801"/>
    </source>
</evidence>
<dbReference type="Gene3D" id="3.90.1560.10">
    <property type="entry name" value="ComB-like"/>
    <property type="match status" value="1"/>
</dbReference>
<evidence type="ECO:0000256" key="6">
    <source>
        <dbReference type="ARBA" id="ARBA00022842"/>
    </source>
</evidence>
<protein>
    <recommendedName>
        <fullName evidence="4">Probable 2-phosphosulfolactate phosphatase</fullName>
        <ecNumber evidence="3">3.1.3.71</ecNumber>
    </recommendedName>
</protein>
<evidence type="ECO:0000256" key="3">
    <source>
        <dbReference type="ARBA" id="ARBA00012953"/>
    </source>
</evidence>
<evidence type="ECO:0000256" key="2">
    <source>
        <dbReference type="ARBA" id="ARBA00009997"/>
    </source>
</evidence>
<keyword evidence="5" id="KW-0378">Hydrolase</keyword>
<evidence type="ECO:0000313" key="9">
    <source>
        <dbReference type="Proteomes" id="UP000608071"/>
    </source>
</evidence>
<name>A0ABR8SWP8_9BACL</name>
<dbReference type="SUPFAM" id="SSF142823">
    <property type="entry name" value="ComB-like"/>
    <property type="match status" value="1"/>
</dbReference>
<accession>A0ABR8SWP8</accession>
<comment type="catalytic activity">
    <reaction evidence="7">
        <text>(2R)-O-phospho-3-sulfolactate + H2O = (2R)-3-sulfolactate + phosphate</text>
        <dbReference type="Rhea" id="RHEA:23416"/>
        <dbReference type="ChEBI" id="CHEBI:15377"/>
        <dbReference type="ChEBI" id="CHEBI:15597"/>
        <dbReference type="ChEBI" id="CHEBI:43474"/>
        <dbReference type="ChEBI" id="CHEBI:58738"/>
        <dbReference type="EC" id="3.1.3.71"/>
    </reaction>
</comment>
<proteinExistence type="inferred from homology"/>
<dbReference type="EC" id="3.1.3.71" evidence="3"/>
<evidence type="ECO:0000256" key="1">
    <source>
        <dbReference type="ARBA" id="ARBA00001946"/>
    </source>
</evidence>
<keyword evidence="9" id="KW-1185">Reference proteome</keyword>
<dbReference type="RefSeq" id="WP_191799148.1">
    <property type="nucleotide sequence ID" value="NZ_JACSQL010000002.1"/>
</dbReference>
<comment type="similarity">
    <text evidence="2">Belongs to the ComB family.</text>
</comment>
<dbReference type="PANTHER" id="PTHR37311">
    <property type="entry name" value="2-PHOSPHOSULFOLACTATE PHOSPHATASE-RELATED"/>
    <property type="match status" value="1"/>
</dbReference>
<keyword evidence="6" id="KW-0460">Magnesium</keyword>